<feature type="domain" description="ComEC/Rec2-related protein" evidence="7">
    <location>
        <begin position="240"/>
        <end position="508"/>
    </location>
</feature>
<comment type="subcellular location">
    <subcellularLocation>
        <location evidence="1">Cell membrane</location>
        <topology evidence="1">Multi-pass membrane protein</topology>
    </subcellularLocation>
</comment>
<dbReference type="Pfam" id="PF03772">
    <property type="entry name" value="Competence"/>
    <property type="match status" value="1"/>
</dbReference>
<feature type="transmembrane region" description="Helical" evidence="6">
    <location>
        <begin position="262"/>
        <end position="282"/>
    </location>
</feature>
<evidence type="ECO:0000313" key="10">
    <source>
        <dbReference type="Proteomes" id="UP000266005"/>
    </source>
</evidence>
<feature type="transmembrane region" description="Helical" evidence="6">
    <location>
        <begin position="486"/>
        <end position="507"/>
    </location>
</feature>
<evidence type="ECO:0000256" key="2">
    <source>
        <dbReference type="ARBA" id="ARBA00022475"/>
    </source>
</evidence>
<dbReference type="GO" id="GO:0005886">
    <property type="term" value="C:plasma membrane"/>
    <property type="evidence" value="ECO:0007669"/>
    <property type="project" value="UniProtKB-SubCell"/>
</dbReference>
<feature type="transmembrane region" description="Helical" evidence="6">
    <location>
        <begin position="7"/>
        <end position="26"/>
    </location>
</feature>
<gene>
    <name evidence="9" type="ORF">D1627_16895</name>
</gene>
<dbReference type="AlphaFoldDB" id="A0A399RUP4"/>
<accession>A0A399RUP4</accession>
<protein>
    <submittedName>
        <fullName evidence="9">ComEC family competence protein</fullName>
    </submittedName>
</protein>
<dbReference type="PANTHER" id="PTHR30619">
    <property type="entry name" value="DNA INTERNALIZATION/COMPETENCE PROTEIN COMEC/REC2"/>
    <property type="match status" value="1"/>
</dbReference>
<dbReference type="InterPro" id="IPR052159">
    <property type="entry name" value="Competence_DNA_uptake"/>
</dbReference>
<keyword evidence="4 6" id="KW-1133">Transmembrane helix</keyword>
<feature type="transmembrane region" description="Helical" evidence="6">
    <location>
        <begin position="361"/>
        <end position="381"/>
    </location>
</feature>
<dbReference type="Pfam" id="PF13567">
    <property type="entry name" value="DUF4131"/>
    <property type="match status" value="1"/>
</dbReference>
<evidence type="ECO:0000259" key="8">
    <source>
        <dbReference type="Pfam" id="PF13567"/>
    </source>
</evidence>
<keyword evidence="5 6" id="KW-0472">Membrane</keyword>
<evidence type="ECO:0000256" key="1">
    <source>
        <dbReference type="ARBA" id="ARBA00004651"/>
    </source>
</evidence>
<feature type="transmembrane region" description="Helical" evidence="6">
    <location>
        <begin position="62"/>
        <end position="79"/>
    </location>
</feature>
<feature type="transmembrane region" description="Helical" evidence="6">
    <location>
        <begin position="316"/>
        <end position="333"/>
    </location>
</feature>
<feature type="transmembrane region" description="Helical" evidence="6">
    <location>
        <begin position="338"/>
        <end position="355"/>
    </location>
</feature>
<name>A0A399RUP4_9BACT</name>
<feature type="transmembrane region" description="Helical" evidence="6">
    <location>
        <begin position="32"/>
        <end position="50"/>
    </location>
</feature>
<dbReference type="OrthoDB" id="9761531at2"/>
<feature type="transmembrane region" description="Helical" evidence="6">
    <location>
        <begin position="393"/>
        <end position="415"/>
    </location>
</feature>
<dbReference type="Proteomes" id="UP000266005">
    <property type="component" value="Unassembled WGS sequence"/>
</dbReference>
<evidence type="ECO:0000259" key="7">
    <source>
        <dbReference type="Pfam" id="PF03772"/>
    </source>
</evidence>
<evidence type="ECO:0000256" key="4">
    <source>
        <dbReference type="ARBA" id="ARBA00022989"/>
    </source>
</evidence>
<feature type="transmembrane region" description="Helical" evidence="6">
    <location>
        <begin position="421"/>
        <end position="439"/>
    </location>
</feature>
<proteinExistence type="predicted"/>
<dbReference type="PANTHER" id="PTHR30619:SF1">
    <property type="entry name" value="RECOMBINATION PROTEIN 2"/>
    <property type="match status" value="1"/>
</dbReference>
<keyword evidence="10" id="KW-1185">Reference proteome</keyword>
<evidence type="ECO:0000313" key="9">
    <source>
        <dbReference type="EMBL" id="RIJ34043.1"/>
    </source>
</evidence>
<feature type="transmembrane region" description="Helical" evidence="6">
    <location>
        <begin position="294"/>
        <end position="310"/>
    </location>
</feature>
<sequence>MFRWAPYPIVRITLSFMAGILLYLVLGKQFGYSLGLLAFFFGAFCLAFVLARKYKTAFSRDLSGILGLLTWFALGLAVAEQHTVRHQPSHLTHLPEAPAYYVGVVDDYILQKPGYQSTVLAVQQVQINGQWQLTTGKIQLSVPHDSEQDFELSYGDVLLVKGAPQEVAGPLNPNQFDYRAYLANKNIYHRHYLQSFQFQKIASEPPNLVLYHSIRLRRYLDALLRARINERREYGISSALILGVKDDLDNSIRQAYADTGTMHVLAVSGLHVGLIFGVLMFALKYFRQRVGQRWLGAILVMVVLWLYAFITGLSPSVLRAVLMFSLVTVGFALQRRTIIYNTVALAALVLLYINPYNLLEVGFQLSFLAVLGIVYLQPRLYKLLELRNRVLDFVWEYFTIALAAQLATFPLGLFYFHQFPVYFWLANIIVVPLATLVLYSGMIALVLNAVPGLGGLLFQVHFWMIWSMNEFNLWIQRWPEALINGIDISLFQTYLLYALMLAVILFLALKRLRYFAMVVAAVAILVVQEVWEGIRQKEQQTLAVYSVRGATGIGLVQGQQAVLLADSALSQNPGNYTFNVQPHLWQLGVHLPEFISLGNAARMLAPVQILPDSNQLLVWQGQRWLILSHAPQLQPKAGFAVDYLLLRQNVRLKPQELQTYTFKKLILDGSSAPWYRQRLHQQLDTLGISYYDVADSGAFVLTIE</sequence>
<organism evidence="9 10">
    <name type="scientific">Pontibacter oryzae</name>
    <dbReference type="NCBI Taxonomy" id="2304593"/>
    <lineage>
        <taxon>Bacteria</taxon>
        <taxon>Pseudomonadati</taxon>
        <taxon>Bacteroidota</taxon>
        <taxon>Cytophagia</taxon>
        <taxon>Cytophagales</taxon>
        <taxon>Hymenobacteraceae</taxon>
        <taxon>Pontibacter</taxon>
    </lineage>
</organism>
<dbReference type="InterPro" id="IPR004477">
    <property type="entry name" value="ComEC_N"/>
</dbReference>
<comment type="caution">
    <text evidence="9">The sequence shown here is derived from an EMBL/GenBank/DDBJ whole genome shotgun (WGS) entry which is preliminary data.</text>
</comment>
<dbReference type="NCBIfam" id="TIGR00360">
    <property type="entry name" value="ComEC_N-term"/>
    <property type="match status" value="1"/>
</dbReference>
<keyword evidence="3 6" id="KW-0812">Transmembrane</keyword>
<keyword evidence="2" id="KW-1003">Cell membrane</keyword>
<reference evidence="10" key="1">
    <citation type="submission" date="2018-08" db="EMBL/GenBank/DDBJ databases">
        <title>Mucilaginibacter sp. MYSH2.</title>
        <authorList>
            <person name="Seo T."/>
        </authorList>
    </citation>
    <scope>NUCLEOTIDE SEQUENCE [LARGE SCALE GENOMIC DNA]</scope>
    <source>
        <strain evidence="10">KIRAN</strain>
    </source>
</reference>
<feature type="domain" description="DUF4131" evidence="8">
    <location>
        <begin position="33"/>
        <end position="195"/>
    </location>
</feature>
<evidence type="ECO:0000256" key="6">
    <source>
        <dbReference type="SAM" id="Phobius"/>
    </source>
</evidence>
<dbReference type="InterPro" id="IPR025405">
    <property type="entry name" value="DUF4131"/>
</dbReference>
<evidence type="ECO:0000256" key="3">
    <source>
        <dbReference type="ARBA" id="ARBA00022692"/>
    </source>
</evidence>
<feature type="transmembrane region" description="Helical" evidence="6">
    <location>
        <begin position="514"/>
        <end position="531"/>
    </location>
</feature>
<evidence type="ECO:0000256" key="5">
    <source>
        <dbReference type="ARBA" id="ARBA00023136"/>
    </source>
</evidence>
<feature type="transmembrane region" description="Helical" evidence="6">
    <location>
        <begin position="446"/>
        <end position="466"/>
    </location>
</feature>
<dbReference type="EMBL" id="QWGE01000006">
    <property type="protein sequence ID" value="RIJ34043.1"/>
    <property type="molecule type" value="Genomic_DNA"/>
</dbReference>